<feature type="transmembrane region" description="Helical" evidence="1">
    <location>
        <begin position="12"/>
        <end position="28"/>
    </location>
</feature>
<keyword evidence="1" id="KW-0472">Membrane</keyword>
<evidence type="ECO:0000313" key="2">
    <source>
        <dbReference type="EMBL" id="KAK5630795.1"/>
    </source>
</evidence>
<comment type="caution">
    <text evidence="2">The sequence shown here is derived from an EMBL/GenBank/DDBJ whole genome shotgun (WGS) entry which is preliminary data.</text>
</comment>
<dbReference type="EMBL" id="JAWHQM010000017">
    <property type="protein sequence ID" value="KAK5630795.1"/>
    <property type="molecule type" value="Genomic_DNA"/>
</dbReference>
<proteinExistence type="predicted"/>
<dbReference type="AlphaFoldDB" id="A0AAN7UEG0"/>
<organism evidence="2 3">
    <name type="scientific">Xylaria bambusicola</name>
    <dbReference type="NCBI Taxonomy" id="326684"/>
    <lineage>
        <taxon>Eukaryota</taxon>
        <taxon>Fungi</taxon>
        <taxon>Dikarya</taxon>
        <taxon>Ascomycota</taxon>
        <taxon>Pezizomycotina</taxon>
        <taxon>Sordariomycetes</taxon>
        <taxon>Xylariomycetidae</taxon>
        <taxon>Xylariales</taxon>
        <taxon>Xylariaceae</taxon>
        <taxon>Xylaria</taxon>
    </lineage>
</organism>
<name>A0AAN7UEG0_9PEZI</name>
<protein>
    <submittedName>
        <fullName evidence="2">Uncharacterized protein</fullName>
    </submittedName>
</protein>
<reference evidence="2 3" key="1">
    <citation type="submission" date="2023-10" db="EMBL/GenBank/DDBJ databases">
        <title>Draft genome sequence of Xylaria bambusicola isolate GMP-LS, the root and basal stem rot pathogen of sugarcane in Indonesia.</title>
        <authorList>
            <person name="Selvaraj P."/>
            <person name="Muralishankar V."/>
            <person name="Muruganantham S."/>
            <person name="Sp S."/>
            <person name="Haryani S."/>
            <person name="Lau K.J.X."/>
            <person name="Naqvi N.I."/>
        </authorList>
    </citation>
    <scope>NUCLEOTIDE SEQUENCE [LARGE SCALE GENOMIC DNA]</scope>
    <source>
        <strain evidence="2">GMP-LS</strain>
    </source>
</reference>
<evidence type="ECO:0000256" key="1">
    <source>
        <dbReference type="SAM" id="Phobius"/>
    </source>
</evidence>
<keyword evidence="3" id="KW-1185">Reference proteome</keyword>
<gene>
    <name evidence="2" type="ORF">RRF57_006510</name>
</gene>
<accession>A0AAN7UEG0</accession>
<keyword evidence="1" id="KW-1133">Transmembrane helix</keyword>
<keyword evidence="1" id="KW-0812">Transmembrane</keyword>
<dbReference type="Proteomes" id="UP001305414">
    <property type="component" value="Unassembled WGS sequence"/>
</dbReference>
<evidence type="ECO:0000313" key="3">
    <source>
        <dbReference type="Proteomes" id="UP001305414"/>
    </source>
</evidence>
<sequence length="85" mass="9634">MSRLATVESVSSIVFGLFSVLCNVVVVWQNQRIMKEFRYADFEPLRLTRRIPNRPKGRTSSTYELDDGVVTMTFSSGNTSSSLPR</sequence>